<evidence type="ECO:0000256" key="6">
    <source>
        <dbReference type="ARBA" id="ARBA00023136"/>
    </source>
</evidence>
<feature type="transmembrane region" description="Helical" evidence="7">
    <location>
        <begin position="43"/>
        <end position="65"/>
    </location>
</feature>
<keyword evidence="2 7" id="KW-0813">Transport</keyword>
<dbReference type="InterPro" id="IPR035906">
    <property type="entry name" value="MetI-like_sf"/>
</dbReference>
<dbReference type="PANTHER" id="PTHR43744:SF12">
    <property type="entry name" value="ABC TRANSPORTER PERMEASE PROTEIN MG189-RELATED"/>
    <property type="match status" value="1"/>
</dbReference>
<dbReference type="RefSeq" id="WP_226847461.1">
    <property type="nucleotide sequence ID" value="NZ_BDIS01000002.1"/>
</dbReference>
<dbReference type="InterPro" id="IPR000515">
    <property type="entry name" value="MetI-like"/>
</dbReference>
<evidence type="ECO:0000259" key="8">
    <source>
        <dbReference type="PROSITE" id="PS50928"/>
    </source>
</evidence>
<protein>
    <submittedName>
        <fullName evidence="9">ABC transporter permease</fullName>
    </submittedName>
</protein>
<reference evidence="9 10" key="1">
    <citation type="journal article" date="2017" name="BMC Genomics">
        <title>Comparative genomic and phylogenomic analyses of the Bifidobacteriaceae family.</title>
        <authorList>
            <person name="Lugli G.A."/>
            <person name="Milani C."/>
            <person name="Turroni F."/>
            <person name="Duranti S."/>
            <person name="Mancabelli L."/>
            <person name="Mangifesta M."/>
            <person name="Ferrario C."/>
            <person name="Modesto M."/>
            <person name="Mattarelli P."/>
            <person name="Jiri K."/>
            <person name="van Sinderen D."/>
            <person name="Ventura M."/>
        </authorList>
    </citation>
    <scope>NUCLEOTIDE SEQUENCE [LARGE SCALE GENOMIC DNA]</scope>
    <source>
        <strain evidence="9 10">DSM 28807</strain>
    </source>
</reference>
<feature type="domain" description="ABC transmembrane type-1" evidence="8">
    <location>
        <begin position="104"/>
        <end position="295"/>
    </location>
</feature>
<evidence type="ECO:0000256" key="7">
    <source>
        <dbReference type="RuleBase" id="RU363032"/>
    </source>
</evidence>
<keyword evidence="6 7" id="KW-0472">Membrane</keyword>
<dbReference type="PROSITE" id="PS50928">
    <property type="entry name" value="ABC_TM1"/>
    <property type="match status" value="1"/>
</dbReference>
<feature type="transmembrane region" description="Helical" evidence="7">
    <location>
        <begin position="216"/>
        <end position="238"/>
    </location>
</feature>
<name>A0A261FRJ5_9BIFI</name>
<dbReference type="Gene3D" id="1.10.3720.10">
    <property type="entry name" value="MetI-like"/>
    <property type="match status" value="1"/>
</dbReference>
<evidence type="ECO:0000256" key="5">
    <source>
        <dbReference type="ARBA" id="ARBA00022989"/>
    </source>
</evidence>
<dbReference type="GO" id="GO:0005886">
    <property type="term" value="C:plasma membrane"/>
    <property type="evidence" value="ECO:0007669"/>
    <property type="project" value="UniProtKB-SubCell"/>
</dbReference>
<feature type="transmembrane region" description="Helical" evidence="7">
    <location>
        <begin position="139"/>
        <end position="161"/>
    </location>
</feature>
<keyword evidence="10" id="KW-1185">Reference proteome</keyword>
<sequence length="309" mass="34582">MSMSSSVKTTIQGRMTRIERKDEAKRNAPASQKRRKPLNPTRWVILLLCLLLALIILSPLFLMVLNAFKTSQDYTQNGPLALPQELYFGGLINFWNATDFPIKFWNSLWISVVSALISVGLSLFNSYALGIGRVRGSSLIVALFMILTMLPGEGFIYPLFYMFNAVGMGNSQWTIVIICGIINMAFGTYLLSSVMSTFPKELLEAAQIDGAGRWRTLWNVVFPIMKSNCAVLFIFFFIWTWNEFYFSLIFLTSGDTQTIPLAIASLQGDRIMDVPTINAGSLISLIPAFVFFLLFQRTLTKGITAGAVK</sequence>
<accession>A0A261FRJ5</accession>
<evidence type="ECO:0000256" key="2">
    <source>
        <dbReference type="ARBA" id="ARBA00022448"/>
    </source>
</evidence>
<evidence type="ECO:0000313" key="10">
    <source>
        <dbReference type="Proteomes" id="UP000216352"/>
    </source>
</evidence>
<feature type="transmembrane region" description="Helical" evidence="7">
    <location>
        <begin position="276"/>
        <end position="295"/>
    </location>
</feature>
<evidence type="ECO:0000313" key="9">
    <source>
        <dbReference type="EMBL" id="OZG61804.1"/>
    </source>
</evidence>
<organism evidence="9 10">
    <name type="scientific">Bifidobacterium lemurum</name>
    <dbReference type="NCBI Taxonomy" id="1603886"/>
    <lineage>
        <taxon>Bacteria</taxon>
        <taxon>Bacillati</taxon>
        <taxon>Actinomycetota</taxon>
        <taxon>Actinomycetes</taxon>
        <taxon>Bifidobacteriales</taxon>
        <taxon>Bifidobacteriaceae</taxon>
        <taxon>Bifidobacterium</taxon>
    </lineage>
</organism>
<feature type="transmembrane region" description="Helical" evidence="7">
    <location>
        <begin position="173"/>
        <end position="195"/>
    </location>
</feature>
<proteinExistence type="inferred from homology"/>
<dbReference type="AlphaFoldDB" id="A0A261FRJ5"/>
<evidence type="ECO:0000256" key="4">
    <source>
        <dbReference type="ARBA" id="ARBA00022692"/>
    </source>
</evidence>
<gene>
    <name evidence="9" type="ORF">BLEM_1341</name>
</gene>
<dbReference type="Pfam" id="PF00528">
    <property type="entry name" value="BPD_transp_1"/>
    <property type="match status" value="1"/>
</dbReference>
<evidence type="ECO:0000256" key="1">
    <source>
        <dbReference type="ARBA" id="ARBA00004651"/>
    </source>
</evidence>
<dbReference type="SUPFAM" id="SSF161098">
    <property type="entry name" value="MetI-like"/>
    <property type="match status" value="1"/>
</dbReference>
<keyword evidence="5 7" id="KW-1133">Transmembrane helix</keyword>
<keyword evidence="4 7" id="KW-0812">Transmembrane</keyword>
<dbReference type="STRING" id="1603886.GCA_001895165_00253"/>
<comment type="caution">
    <text evidence="9">The sequence shown here is derived from an EMBL/GenBank/DDBJ whole genome shotgun (WGS) entry which is preliminary data.</text>
</comment>
<comment type="subcellular location">
    <subcellularLocation>
        <location evidence="1 7">Cell membrane</location>
        <topology evidence="1 7">Multi-pass membrane protein</topology>
    </subcellularLocation>
</comment>
<comment type="similarity">
    <text evidence="7">Belongs to the binding-protein-dependent transport system permease family.</text>
</comment>
<dbReference type="GO" id="GO:0055085">
    <property type="term" value="P:transmembrane transport"/>
    <property type="evidence" value="ECO:0007669"/>
    <property type="project" value="InterPro"/>
</dbReference>
<feature type="transmembrane region" description="Helical" evidence="7">
    <location>
        <begin position="108"/>
        <end position="127"/>
    </location>
</feature>
<evidence type="ECO:0000256" key="3">
    <source>
        <dbReference type="ARBA" id="ARBA00022475"/>
    </source>
</evidence>
<dbReference type="EMBL" id="MWWX01000008">
    <property type="protein sequence ID" value="OZG61804.1"/>
    <property type="molecule type" value="Genomic_DNA"/>
</dbReference>
<dbReference type="Proteomes" id="UP000216352">
    <property type="component" value="Unassembled WGS sequence"/>
</dbReference>
<dbReference type="CDD" id="cd06261">
    <property type="entry name" value="TM_PBP2"/>
    <property type="match status" value="1"/>
</dbReference>
<keyword evidence="3" id="KW-1003">Cell membrane</keyword>
<dbReference type="PANTHER" id="PTHR43744">
    <property type="entry name" value="ABC TRANSPORTER PERMEASE PROTEIN MG189-RELATED-RELATED"/>
    <property type="match status" value="1"/>
</dbReference>